<evidence type="ECO:0000256" key="3">
    <source>
        <dbReference type="ARBA" id="ARBA00022741"/>
    </source>
</evidence>
<keyword evidence="2" id="KW-0808">Transferase</keyword>
<evidence type="ECO:0000259" key="7">
    <source>
        <dbReference type="PROSITE" id="PS50011"/>
    </source>
</evidence>
<organism evidence="8 9">
    <name type="scientific">Streptomyces polygonati</name>
    <dbReference type="NCBI Taxonomy" id="1617087"/>
    <lineage>
        <taxon>Bacteria</taxon>
        <taxon>Bacillati</taxon>
        <taxon>Actinomycetota</taxon>
        <taxon>Actinomycetes</taxon>
        <taxon>Kitasatosporales</taxon>
        <taxon>Streptomycetaceae</taxon>
        <taxon>Streptomyces</taxon>
    </lineage>
</organism>
<proteinExistence type="predicted"/>
<feature type="region of interest" description="Disordered" evidence="6">
    <location>
        <begin position="399"/>
        <end position="418"/>
    </location>
</feature>
<name>A0ABV8HLN9_9ACTN</name>
<evidence type="ECO:0000256" key="2">
    <source>
        <dbReference type="ARBA" id="ARBA00022679"/>
    </source>
</evidence>
<comment type="caution">
    <text evidence="8">The sequence shown here is derived from an EMBL/GenBank/DDBJ whole genome shotgun (WGS) entry which is preliminary data.</text>
</comment>
<dbReference type="Proteomes" id="UP001595765">
    <property type="component" value="Unassembled WGS sequence"/>
</dbReference>
<dbReference type="RefSeq" id="WP_386429920.1">
    <property type="nucleotide sequence ID" value="NZ_JBHSBB010000010.1"/>
</dbReference>
<evidence type="ECO:0000256" key="5">
    <source>
        <dbReference type="ARBA" id="ARBA00022840"/>
    </source>
</evidence>
<keyword evidence="1" id="KW-0723">Serine/threonine-protein kinase</keyword>
<keyword evidence="4 8" id="KW-0418">Kinase</keyword>
<dbReference type="Gene3D" id="1.10.510.10">
    <property type="entry name" value="Transferase(Phosphotransferase) domain 1"/>
    <property type="match status" value="1"/>
</dbReference>
<accession>A0ABV8HLN9</accession>
<evidence type="ECO:0000256" key="4">
    <source>
        <dbReference type="ARBA" id="ARBA00022777"/>
    </source>
</evidence>
<dbReference type="PANTHER" id="PTHR24351">
    <property type="entry name" value="RIBOSOMAL PROTEIN S6 KINASE"/>
    <property type="match status" value="1"/>
</dbReference>
<dbReference type="GO" id="GO:0016301">
    <property type="term" value="F:kinase activity"/>
    <property type="evidence" value="ECO:0007669"/>
    <property type="project" value="UniProtKB-KW"/>
</dbReference>
<dbReference type="EMBL" id="JBHSBB010000010">
    <property type="protein sequence ID" value="MFC4032825.1"/>
    <property type="molecule type" value="Genomic_DNA"/>
</dbReference>
<dbReference type="SMART" id="SM00220">
    <property type="entry name" value="S_TKc"/>
    <property type="match status" value="1"/>
</dbReference>
<keyword evidence="5" id="KW-0067">ATP-binding</keyword>
<gene>
    <name evidence="8" type="ORF">ACFO3J_15195</name>
</gene>
<sequence length="448" mass="49040">MNGILPEGHTLITDSGDRITVGRLYGAGGQGEVYQAKTPHGDRAVKWYYPAQATEMQRNILEGLIGLRFTDSRFLWPQSVVSDPNALSGGFGYLMDVRPDRFKDLPALFRRDPSVSAVTQRTLVIAALHTVEAYLALHGKGIAYRDINWGNIFFDPVTGDILVCDNDNAVFESEAAGVAGTMDFMAPELVRGDKGVSPGTQTDLHSLAVLLFMLFMNHHPFQGALALKIRCLDEAAQRRLYGTRPVFVYDPANTTNRPVPGEQDTVIATWRTMPKKLQDLFVKTFTVGLTEPVERVRESQWRGALSSVLDSSLICAVCGKFNLSQPGATAPTCWKCARPLDVPPCLTVLTGVGAVRHRTPVRLIRGGRIYGHHLISSPKRHDFTDVVGEVTEHPQHPGRFGLTNRTGTTWTTRRPDNTTQTVPPGKTAALRPGITIEFGGGTEGVVEA</sequence>
<feature type="compositionally biased region" description="Low complexity" evidence="6">
    <location>
        <begin position="403"/>
        <end position="418"/>
    </location>
</feature>
<keyword evidence="3" id="KW-0547">Nucleotide-binding</keyword>
<evidence type="ECO:0000256" key="6">
    <source>
        <dbReference type="SAM" id="MobiDB-lite"/>
    </source>
</evidence>
<dbReference type="PROSITE" id="PS50011">
    <property type="entry name" value="PROTEIN_KINASE_DOM"/>
    <property type="match status" value="1"/>
</dbReference>
<reference evidence="9" key="1">
    <citation type="journal article" date="2019" name="Int. J. Syst. Evol. Microbiol.">
        <title>The Global Catalogue of Microorganisms (GCM) 10K type strain sequencing project: providing services to taxonomists for standard genome sequencing and annotation.</title>
        <authorList>
            <consortium name="The Broad Institute Genomics Platform"/>
            <consortium name="The Broad Institute Genome Sequencing Center for Infectious Disease"/>
            <person name="Wu L."/>
            <person name="Ma J."/>
        </authorList>
    </citation>
    <scope>NUCLEOTIDE SEQUENCE [LARGE SCALE GENOMIC DNA]</scope>
    <source>
        <strain evidence="9">CGMCC 4.7237</strain>
    </source>
</reference>
<keyword evidence="9" id="KW-1185">Reference proteome</keyword>
<evidence type="ECO:0000313" key="9">
    <source>
        <dbReference type="Proteomes" id="UP001595765"/>
    </source>
</evidence>
<protein>
    <submittedName>
        <fullName evidence="8">Protein kinase</fullName>
    </submittedName>
</protein>
<dbReference type="SUPFAM" id="SSF56112">
    <property type="entry name" value="Protein kinase-like (PK-like)"/>
    <property type="match status" value="1"/>
</dbReference>
<evidence type="ECO:0000256" key="1">
    <source>
        <dbReference type="ARBA" id="ARBA00022527"/>
    </source>
</evidence>
<dbReference type="Pfam" id="PF00069">
    <property type="entry name" value="Pkinase"/>
    <property type="match status" value="1"/>
</dbReference>
<dbReference type="InterPro" id="IPR011009">
    <property type="entry name" value="Kinase-like_dom_sf"/>
</dbReference>
<evidence type="ECO:0000313" key="8">
    <source>
        <dbReference type="EMBL" id="MFC4032825.1"/>
    </source>
</evidence>
<feature type="domain" description="Protein kinase" evidence="7">
    <location>
        <begin position="19"/>
        <end position="309"/>
    </location>
</feature>
<dbReference type="InterPro" id="IPR000719">
    <property type="entry name" value="Prot_kinase_dom"/>
</dbReference>